<feature type="transmembrane region" description="Helical" evidence="8">
    <location>
        <begin position="103"/>
        <end position="134"/>
    </location>
</feature>
<keyword evidence="3" id="KW-0813">Transport</keyword>
<organism evidence="9 10">
    <name type="scientific">Clostridium aminobutyricum</name>
    <dbReference type="NCBI Taxonomy" id="33953"/>
    <lineage>
        <taxon>Bacteria</taxon>
        <taxon>Bacillati</taxon>
        <taxon>Bacillota</taxon>
        <taxon>Clostridia</taxon>
        <taxon>Eubacteriales</taxon>
        <taxon>Clostridiaceae</taxon>
        <taxon>Clostridium</taxon>
    </lineage>
</organism>
<evidence type="ECO:0000256" key="2">
    <source>
        <dbReference type="ARBA" id="ARBA00009773"/>
    </source>
</evidence>
<feature type="transmembrane region" description="Helical" evidence="8">
    <location>
        <begin position="265"/>
        <end position="293"/>
    </location>
</feature>
<feature type="transmembrane region" description="Helical" evidence="8">
    <location>
        <begin position="198"/>
        <end position="217"/>
    </location>
</feature>
<dbReference type="AlphaFoldDB" id="A0A939IHN6"/>
<dbReference type="PANTHER" id="PTHR21716:SF53">
    <property type="entry name" value="PERMEASE PERM-RELATED"/>
    <property type="match status" value="1"/>
</dbReference>
<comment type="caution">
    <text evidence="9">The sequence shown here is derived from an EMBL/GenBank/DDBJ whole genome shotgun (WGS) entry which is preliminary data.</text>
</comment>
<dbReference type="GO" id="GO:0005886">
    <property type="term" value="C:plasma membrane"/>
    <property type="evidence" value="ECO:0007669"/>
    <property type="project" value="UniProtKB-SubCell"/>
</dbReference>
<feature type="transmembrane region" description="Helical" evidence="8">
    <location>
        <begin position="343"/>
        <end position="362"/>
    </location>
</feature>
<feature type="transmembrane region" description="Helical" evidence="8">
    <location>
        <begin position="12"/>
        <end position="34"/>
    </location>
</feature>
<dbReference type="GO" id="GO:0055085">
    <property type="term" value="P:transmembrane transport"/>
    <property type="evidence" value="ECO:0007669"/>
    <property type="project" value="TreeGrafter"/>
</dbReference>
<evidence type="ECO:0000313" key="10">
    <source>
        <dbReference type="Proteomes" id="UP000664545"/>
    </source>
</evidence>
<evidence type="ECO:0000256" key="4">
    <source>
        <dbReference type="ARBA" id="ARBA00022475"/>
    </source>
</evidence>
<evidence type="ECO:0000256" key="1">
    <source>
        <dbReference type="ARBA" id="ARBA00004651"/>
    </source>
</evidence>
<sequence>MSKLKEYYPDKAWIKYSLFIAFTATLLYALYFIIKNLDRIALTGLEGLSSILSALTPLFIGLILAYLLGPLVEIINKKAVSKIFFKQPSDPLKAEKFEKRKRLISVLFTYLIILMAIAAIIYGFSVLILGQFIFSGINTMVDGIINYISTYEENIRQWSAMFSNASLTQQVQDLVNSVMIWLSNHFSATTAIQKITTFSGNIISFAIGTIISIYILMDRDFFLRLWRKTMHLLLPQKANAILTETLYDINTILSAFIRGALLDSLFIAILSSIGLSIVGLDFAVFIGCFAGIANVIPYFGPVLGMIPAFIVGTFTESLATGVISVITLLFIQQIDANLIYPRVVGSSTGLHPLFVLLAVSVAGYYGGILGMILAVPIAGILQTFILKWVHSHEMKLADQAEQKQ</sequence>
<proteinExistence type="inferred from homology"/>
<dbReference type="Pfam" id="PF01594">
    <property type="entry name" value="AI-2E_transport"/>
    <property type="match status" value="1"/>
</dbReference>
<dbReference type="Proteomes" id="UP000664545">
    <property type="component" value="Unassembled WGS sequence"/>
</dbReference>
<keyword evidence="6 8" id="KW-1133">Transmembrane helix</keyword>
<evidence type="ECO:0000256" key="7">
    <source>
        <dbReference type="ARBA" id="ARBA00023136"/>
    </source>
</evidence>
<feature type="transmembrane region" description="Helical" evidence="8">
    <location>
        <begin position="305"/>
        <end position="331"/>
    </location>
</feature>
<dbReference type="EMBL" id="JAFJZZ010000005">
    <property type="protein sequence ID" value="MBN7774012.1"/>
    <property type="molecule type" value="Genomic_DNA"/>
</dbReference>
<evidence type="ECO:0000256" key="6">
    <source>
        <dbReference type="ARBA" id="ARBA00022989"/>
    </source>
</evidence>
<name>A0A939IHN6_CLOAM</name>
<dbReference type="InterPro" id="IPR002549">
    <property type="entry name" value="AI-2E-like"/>
</dbReference>
<keyword evidence="7 8" id="KW-0472">Membrane</keyword>
<evidence type="ECO:0000256" key="3">
    <source>
        <dbReference type="ARBA" id="ARBA00022448"/>
    </source>
</evidence>
<evidence type="ECO:0000313" key="9">
    <source>
        <dbReference type="EMBL" id="MBN7774012.1"/>
    </source>
</evidence>
<gene>
    <name evidence="9" type="ORF">JYB65_11615</name>
</gene>
<accession>A0A939IHN6</accession>
<keyword evidence="10" id="KW-1185">Reference proteome</keyword>
<keyword evidence="4" id="KW-1003">Cell membrane</keyword>
<dbReference type="RefSeq" id="WP_206582844.1">
    <property type="nucleotide sequence ID" value="NZ_JAFJZZ010000005.1"/>
</dbReference>
<reference evidence="9" key="1">
    <citation type="submission" date="2021-02" db="EMBL/GenBank/DDBJ databases">
        <title>Abyssanaerobacter marinus gen.nov., sp., nov, anaerobic bacterium isolated from the Onnuri vent field of Indian Ocean and suggestion of Mogibacteriaceae fam. nov., and proposal of reclassification of ambiguous this family's genus member.</title>
        <authorList>
            <person name="Kim Y.J."/>
            <person name="Yang J.-A."/>
        </authorList>
    </citation>
    <scope>NUCLEOTIDE SEQUENCE</scope>
    <source>
        <strain evidence="9">DSM 2634</strain>
    </source>
</reference>
<feature type="transmembrane region" description="Helical" evidence="8">
    <location>
        <begin position="368"/>
        <end position="389"/>
    </location>
</feature>
<evidence type="ECO:0000256" key="8">
    <source>
        <dbReference type="SAM" id="Phobius"/>
    </source>
</evidence>
<feature type="transmembrane region" description="Helical" evidence="8">
    <location>
        <begin position="54"/>
        <end position="75"/>
    </location>
</feature>
<keyword evidence="5 8" id="KW-0812">Transmembrane</keyword>
<comment type="subcellular location">
    <subcellularLocation>
        <location evidence="1">Cell membrane</location>
        <topology evidence="1">Multi-pass membrane protein</topology>
    </subcellularLocation>
</comment>
<comment type="similarity">
    <text evidence="2">Belongs to the autoinducer-2 exporter (AI-2E) (TC 2.A.86) family.</text>
</comment>
<dbReference type="PANTHER" id="PTHR21716">
    <property type="entry name" value="TRANSMEMBRANE PROTEIN"/>
    <property type="match status" value="1"/>
</dbReference>
<protein>
    <submittedName>
        <fullName evidence="9">AI-2E family transporter</fullName>
    </submittedName>
</protein>
<evidence type="ECO:0000256" key="5">
    <source>
        <dbReference type="ARBA" id="ARBA00022692"/>
    </source>
</evidence>